<organism evidence="1">
    <name type="scientific">Arion vulgaris</name>
    <dbReference type="NCBI Taxonomy" id="1028688"/>
    <lineage>
        <taxon>Eukaryota</taxon>
        <taxon>Metazoa</taxon>
        <taxon>Spiralia</taxon>
        <taxon>Lophotrochozoa</taxon>
        <taxon>Mollusca</taxon>
        <taxon>Gastropoda</taxon>
        <taxon>Heterobranchia</taxon>
        <taxon>Euthyneura</taxon>
        <taxon>Panpulmonata</taxon>
        <taxon>Eupulmonata</taxon>
        <taxon>Stylommatophora</taxon>
        <taxon>Helicina</taxon>
        <taxon>Arionoidea</taxon>
        <taxon>Arionidae</taxon>
        <taxon>Arion</taxon>
    </lineage>
</organism>
<reference evidence="1" key="1">
    <citation type="submission" date="2014-12" db="EMBL/GenBank/DDBJ databases">
        <title>Insight into the proteome of Arion vulgaris.</title>
        <authorList>
            <person name="Aradska J."/>
            <person name="Bulat T."/>
            <person name="Smidak R."/>
            <person name="Sarate P."/>
            <person name="Gangsoo J."/>
            <person name="Sialana F."/>
            <person name="Bilban M."/>
            <person name="Lubec G."/>
        </authorList>
    </citation>
    <scope>NUCLEOTIDE SEQUENCE</scope>
    <source>
        <tissue evidence="1">Skin</tissue>
    </source>
</reference>
<evidence type="ECO:0000313" key="1">
    <source>
        <dbReference type="EMBL" id="CEK88284.1"/>
    </source>
</evidence>
<name>A0A0B7B4K2_9EUPU</name>
<dbReference type="EMBL" id="HACG01041419">
    <property type="protein sequence ID" value="CEK88284.1"/>
    <property type="molecule type" value="Transcribed_RNA"/>
</dbReference>
<feature type="non-terminal residue" evidence="1">
    <location>
        <position position="54"/>
    </location>
</feature>
<sequence length="54" mass="6197">MLCDMVYIKANWYQTLGCLHPGTPKQFPEHVLQDCPSLNSGGMEIWRTETTLQN</sequence>
<dbReference type="AlphaFoldDB" id="A0A0B7B4K2"/>
<protein>
    <submittedName>
        <fullName evidence="1">Uncharacterized protein</fullName>
    </submittedName>
</protein>
<proteinExistence type="predicted"/>
<accession>A0A0B7B4K2</accession>
<gene>
    <name evidence="1" type="primary">ORF164383</name>
</gene>